<evidence type="ECO:0000313" key="2">
    <source>
        <dbReference type="EMBL" id="WAS92142.1"/>
    </source>
</evidence>
<name>A0ABY7GYT3_9BACT</name>
<proteinExistence type="predicted"/>
<reference evidence="2" key="1">
    <citation type="submission" date="2022-11" db="EMBL/GenBank/DDBJ databases">
        <title>Minimal conservation of predation-associated metabolite biosynthetic gene clusters underscores biosynthetic potential of Myxococcota including descriptions for ten novel species: Archangium lansinium sp. nov., Myxococcus landrumus sp. nov., Nannocystis bai.</title>
        <authorList>
            <person name="Ahearne A."/>
            <person name="Stevens C."/>
            <person name="Dowd S."/>
        </authorList>
    </citation>
    <scope>NUCLEOTIDE SEQUENCE</scope>
    <source>
        <strain evidence="2">Fl3</strain>
    </source>
</reference>
<evidence type="ECO:0000256" key="1">
    <source>
        <dbReference type="SAM" id="MobiDB-lite"/>
    </source>
</evidence>
<feature type="compositionally biased region" description="Low complexity" evidence="1">
    <location>
        <begin position="31"/>
        <end position="44"/>
    </location>
</feature>
<dbReference type="PROSITE" id="PS51257">
    <property type="entry name" value="PROKAR_LIPOPROTEIN"/>
    <property type="match status" value="1"/>
</dbReference>
<organism evidence="2 3">
    <name type="scientific">Nannocystis punicea</name>
    <dbReference type="NCBI Taxonomy" id="2995304"/>
    <lineage>
        <taxon>Bacteria</taxon>
        <taxon>Pseudomonadati</taxon>
        <taxon>Myxococcota</taxon>
        <taxon>Polyangia</taxon>
        <taxon>Nannocystales</taxon>
        <taxon>Nannocystaceae</taxon>
        <taxon>Nannocystis</taxon>
    </lineage>
</organism>
<protein>
    <submittedName>
        <fullName evidence="2">Uncharacterized protein</fullName>
    </submittedName>
</protein>
<gene>
    <name evidence="2" type="ORF">O0S08_38665</name>
</gene>
<dbReference type="RefSeq" id="WP_269034491.1">
    <property type="nucleotide sequence ID" value="NZ_CP114040.1"/>
</dbReference>
<dbReference type="Proteomes" id="UP001164459">
    <property type="component" value="Chromosome"/>
</dbReference>
<keyword evidence="3" id="KW-1185">Reference proteome</keyword>
<dbReference type="EMBL" id="CP114040">
    <property type="protein sequence ID" value="WAS92142.1"/>
    <property type="molecule type" value="Genomic_DNA"/>
</dbReference>
<accession>A0ABY7GYT3</accession>
<evidence type="ECO:0000313" key="3">
    <source>
        <dbReference type="Proteomes" id="UP001164459"/>
    </source>
</evidence>
<sequence length="540" mass="55308">MLPRGLLRPAVLALSAGLLSLGCRPDGGPMDEGTGSETGTGSDSDTGEVPDPGFLNPALGAFNVASTQHVPKDIVVQKITLGNTQLLIDGQTAGTLGLGSALGELTGDRLRIFLHGALAVGTHTLQLASHTPDGPRFSAELTMNVTAPDTPLPQVWAELDPEPRDGGAALLLSGAGPDTLLGVLAGGIDPTLRLYRVQEGTWPEMPILETSLQGHVPETMALGPGVAAAALPPTPGSDIAVVRVAYRRGVPGDAVVTRDITLAPEPNIGPLQTAVDLSAGLFRDAEFAALGRPFLLGDVLFAEFLAADDAETAHPGDRGIAYVRRSSDRSNWSIPERVPTAKPLDLDALGPALSLPHLNLGAGISVRLGQRLTGLLTLSDAGAALISAPGEDVDLLPGAPAILSTISSSLGARTVAAVTPDRGVGIAFLGTSGKPKNTVVNVPADKLPDARLTAQPGAGVVLGYSAFLLPYGDAAPVHLVLGDGMRTYVIPLDGPEPLSCRSVVLMPSLDGNRDEPIVPLACLQGDSLRIGALKASLTDP</sequence>
<feature type="region of interest" description="Disordered" evidence="1">
    <location>
        <begin position="24"/>
        <end position="52"/>
    </location>
</feature>